<proteinExistence type="predicted"/>
<sequence length="112" mass="12086">MLSARGVKEYECGTAGPRRAEGNVRTSLKAPVLLFAGPLGTPRQSGCQSLLLYKAVDSEPGVTRAESCFKVVLQSHLDFSRLELLSTINLRSFPSLSSLILPARSTRHANEG</sequence>
<reference evidence="3" key="1">
    <citation type="submission" date="2016-06" db="UniProtKB">
        <authorList>
            <consortium name="WormBaseParasite"/>
        </authorList>
    </citation>
    <scope>IDENTIFICATION</scope>
</reference>
<keyword evidence="2" id="KW-1185">Reference proteome</keyword>
<evidence type="ECO:0000313" key="1">
    <source>
        <dbReference type="EMBL" id="VDL90315.1"/>
    </source>
</evidence>
<gene>
    <name evidence="1" type="ORF">SSLN_LOCUS3930</name>
</gene>
<name>A0A183SI82_SCHSO</name>
<dbReference type="Proteomes" id="UP000275846">
    <property type="component" value="Unassembled WGS sequence"/>
</dbReference>
<evidence type="ECO:0000313" key="2">
    <source>
        <dbReference type="Proteomes" id="UP000275846"/>
    </source>
</evidence>
<evidence type="ECO:0000313" key="3">
    <source>
        <dbReference type="WBParaSite" id="SSLN_0000406601-mRNA-1"/>
    </source>
</evidence>
<dbReference type="EMBL" id="UYSU01032694">
    <property type="protein sequence ID" value="VDL90315.1"/>
    <property type="molecule type" value="Genomic_DNA"/>
</dbReference>
<accession>A0A183SI82</accession>
<organism evidence="3">
    <name type="scientific">Schistocephalus solidus</name>
    <name type="common">Tapeworm</name>
    <dbReference type="NCBI Taxonomy" id="70667"/>
    <lineage>
        <taxon>Eukaryota</taxon>
        <taxon>Metazoa</taxon>
        <taxon>Spiralia</taxon>
        <taxon>Lophotrochozoa</taxon>
        <taxon>Platyhelminthes</taxon>
        <taxon>Cestoda</taxon>
        <taxon>Eucestoda</taxon>
        <taxon>Diphyllobothriidea</taxon>
        <taxon>Diphyllobothriidae</taxon>
        <taxon>Schistocephalus</taxon>
    </lineage>
</organism>
<dbReference type="AlphaFoldDB" id="A0A183SI82"/>
<protein>
    <submittedName>
        <fullName evidence="1 3">Uncharacterized protein</fullName>
    </submittedName>
</protein>
<reference evidence="1 2" key="2">
    <citation type="submission" date="2018-11" db="EMBL/GenBank/DDBJ databases">
        <authorList>
            <consortium name="Pathogen Informatics"/>
        </authorList>
    </citation>
    <scope>NUCLEOTIDE SEQUENCE [LARGE SCALE GENOMIC DNA]</scope>
    <source>
        <strain evidence="1 2">NST_G2</strain>
    </source>
</reference>
<dbReference type="WBParaSite" id="SSLN_0000406601-mRNA-1">
    <property type="protein sequence ID" value="SSLN_0000406601-mRNA-1"/>
    <property type="gene ID" value="SSLN_0000406601"/>
</dbReference>